<organism evidence="1 2">
    <name type="scientific">Mauremys mutica</name>
    <name type="common">yellowpond turtle</name>
    <dbReference type="NCBI Taxonomy" id="74926"/>
    <lineage>
        <taxon>Eukaryota</taxon>
        <taxon>Metazoa</taxon>
        <taxon>Chordata</taxon>
        <taxon>Craniata</taxon>
        <taxon>Vertebrata</taxon>
        <taxon>Euteleostomi</taxon>
        <taxon>Archelosauria</taxon>
        <taxon>Testudinata</taxon>
        <taxon>Testudines</taxon>
        <taxon>Cryptodira</taxon>
        <taxon>Durocryptodira</taxon>
        <taxon>Testudinoidea</taxon>
        <taxon>Geoemydidae</taxon>
        <taxon>Geoemydinae</taxon>
        <taxon>Mauremys</taxon>
    </lineage>
</organism>
<protein>
    <submittedName>
        <fullName evidence="1">Uncharacterized protein</fullName>
    </submittedName>
</protein>
<dbReference type="EMBL" id="JAHDVG010000468">
    <property type="protein sequence ID" value="KAH1181625.1"/>
    <property type="molecule type" value="Genomic_DNA"/>
</dbReference>
<evidence type="ECO:0000313" key="1">
    <source>
        <dbReference type="EMBL" id="KAH1181625.1"/>
    </source>
</evidence>
<dbReference type="AlphaFoldDB" id="A0A9D3XM61"/>
<dbReference type="Proteomes" id="UP000827986">
    <property type="component" value="Unassembled WGS sequence"/>
</dbReference>
<keyword evidence="2" id="KW-1185">Reference proteome</keyword>
<reference evidence="1" key="1">
    <citation type="submission" date="2021-09" db="EMBL/GenBank/DDBJ databases">
        <title>The genome of Mauremys mutica provides insights into the evolution of semi-aquatic lifestyle.</title>
        <authorList>
            <person name="Gong S."/>
            <person name="Gao Y."/>
        </authorList>
    </citation>
    <scope>NUCLEOTIDE SEQUENCE</scope>
    <source>
        <strain evidence="1">MM-2020</strain>
        <tissue evidence="1">Muscle</tissue>
    </source>
</reference>
<name>A0A9D3XM61_9SAUR</name>
<evidence type="ECO:0000313" key="2">
    <source>
        <dbReference type="Proteomes" id="UP000827986"/>
    </source>
</evidence>
<accession>A0A9D3XM61</accession>
<sequence>MTCPKNTDSNGPMSSFLEREPCVSGCSRALQRDSQAELHFEDISIEQLLCCLMSSNSIRSQWQEWHFQRGNNNRSEGKKQFIRSAPSPLAKTSNQENFFRGVHITKTAMHLGANGHSIPTCCPEVGFFGYEA</sequence>
<comment type="caution">
    <text evidence="1">The sequence shown here is derived from an EMBL/GenBank/DDBJ whole genome shotgun (WGS) entry which is preliminary data.</text>
</comment>
<gene>
    <name evidence="1" type="ORF">KIL84_005351</name>
</gene>
<proteinExistence type="predicted"/>